<feature type="region of interest" description="Disordered" evidence="1">
    <location>
        <begin position="171"/>
        <end position="214"/>
    </location>
</feature>
<feature type="compositionally biased region" description="Low complexity" evidence="1">
    <location>
        <begin position="93"/>
        <end position="102"/>
    </location>
</feature>
<accession>A0A1D1ZAP6</accession>
<feature type="compositionally biased region" description="Acidic residues" evidence="1">
    <location>
        <begin position="71"/>
        <end position="81"/>
    </location>
</feature>
<evidence type="ECO:0000313" key="2">
    <source>
        <dbReference type="EMBL" id="JAT63932.1"/>
    </source>
</evidence>
<feature type="compositionally biased region" description="Pro residues" evidence="1">
    <location>
        <begin position="56"/>
        <end position="65"/>
    </location>
</feature>
<feature type="region of interest" description="Disordered" evidence="1">
    <location>
        <begin position="16"/>
        <end position="138"/>
    </location>
</feature>
<name>A0A1D1ZAP6_9ARAE</name>
<protein>
    <submittedName>
        <fullName evidence="2">Transforming acidic coiled-coil-containing protein 2</fullName>
    </submittedName>
</protein>
<sequence>MKEGLKGRILRKLRSIPQVGYLPQSQPPRPLRELPLNLAQEDGDPLPDPNRRHHPPPLCKNPPPAEFMRDPEEDGDGDDISSDGSCGGKENVTPTPSSSTSSAAGDVTAPPSPTPKGKFWEKPIILPDNPRPSGQYRRPDFNSCSLFDPDLLAAFEQAVMEHTRAYMELCRHAHSTAPNDDEEEEEQPQREKEVEEQHLHRGKEVEEQHLHRGK</sequence>
<gene>
    <name evidence="2" type="primary">Tacc2</name>
    <name evidence="2" type="ORF">g.43967</name>
</gene>
<proteinExistence type="predicted"/>
<feature type="compositionally biased region" description="Basic and acidic residues" evidence="1">
    <location>
        <begin position="187"/>
        <end position="214"/>
    </location>
</feature>
<dbReference type="EMBL" id="GDJX01004004">
    <property type="protein sequence ID" value="JAT63932.1"/>
    <property type="molecule type" value="Transcribed_RNA"/>
</dbReference>
<evidence type="ECO:0000256" key="1">
    <source>
        <dbReference type="SAM" id="MobiDB-lite"/>
    </source>
</evidence>
<feature type="non-terminal residue" evidence="2">
    <location>
        <position position="214"/>
    </location>
</feature>
<organism evidence="2">
    <name type="scientific">Anthurium amnicola</name>
    <dbReference type="NCBI Taxonomy" id="1678845"/>
    <lineage>
        <taxon>Eukaryota</taxon>
        <taxon>Viridiplantae</taxon>
        <taxon>Streptophyta</taxon>
        <taxon>Embryophyta</taxon>
        <taxon>Tracheophyta</taxon>
        <taxon>Spermatophyta</taxon>
        <taxon>Magnoliopsida</taxon>
        <taxon>Liliopsida</taxon>
        <taxon>Araceae</taxon>
        <taxon>Pothoideae</taxon>
        <taxon>Potheae</taxon>
        <taxon>Anthurium</taxon>
    </lineage>
</organism>
<reference evidence="2" key="1">
    <citation type="submission" date="2015-07" db="EMBL/GenBank/DDBJ databases">
        <title>Transcriptome Assembly of Anthurium amnicola.</title>
        <authorList>
            <person name="Suzuki J."/>
        </authorList>
    </citation>
    <scope>NUCLEOTIDE SEQUENCE</scope>
</reference>
<dbReference type="AlphaFoldDB" id="A0A1D1ZAP6"/>